<gene>
    <name evidence="1" type="ORF">EK403_17640</name>
</gene>
<organism evidence="1 2">
    <name type="scientific">Hansschlegelia zhihuaiae</name>
    <dbReference type="NCBI Taxonomy" id="405005"/>
    <lineage>
        <taxon>Bacteria</taxon>
        <taxon>Pseudomonadati</taxon>
        <taxon>Pseudomonadota</taxon>
        <taxon>Alphaproteobacteria</taxon>
        <taxon>Hyphomicrobiales</taxon>
        <taxon>Methylopilaceae</taxon>
        <taxon>Hansschlegelia</taxon>
    </lineage>
</organism>
<dbReference type="AlphaFoldDB" id="A0A4Q0M9X1"/>
<comment type="caution">
    <text evidence="1">The sequence shown here is derived from an EMBL/GenBank/DDBJ whole genome shotgun (WGS) entry which is preliminary data.</text>
</comment>
<reference evidence="1 2" key="1">
    <citation type="submission" date="2018-12" db="EMBL/GenBank/DDBJ databases">
        <title>bacterium Hansschlegelia zhihuaiae S113.</title>
        <authorList>
            <person name="He J."/>
        </authorList>
    </citation>
    <scope>NUCLEOTIDE SEQUENCE [LARGE SCALE GENOMIC DNA]</scope>
    <source>
        <strain evidence="1 2">S 113</strain>
    </source>
</reference>
<dbReference type="EMBL" id="RYFI01000019">
    <property type="protein sequence ID" value="RXF69954.1"/>
    <property type="molecule type" value="Genomic_DNA"/>
</dbReference>
<dbReference type="OrthoDB" id="1550253at2"/>
<dbReference type="Proteomes" id="UP000289708">
    <property type="component" value="Unassembled WGS sequence"/>
</dbReference>
<name>A0A4Q0M9X1_9HYPH</name>
<dbReference type="InterPro" id="IPR058120">
    <property type="entry name" value="MADS7"/>
</dbReference>
<accession>A0A4Q0M9X1</accession>
<proteinExistence type="predicted"/>
<sequence length="514" mass="58056">MEVLARPTHFEERSGPEIWVDEAIWGHRLHDEQSPWLTFLEFLNVLLAEKVAGRALQETSLNSLSYRPQTQLRLRNLVFNNPHITTVLAEDRSDELAWTSWLEKMADTAGGLESPDFAYLRDRFETFRDFAAVIRFLQGSAIEGDSNKRWSSKFVFPFGPNGLYEDVNVKVNGGVTTDRRFFARTGEILYLMLCRSQRVEELRERLVGQFLQNPAPYDGMVRALQGEAQLAKADRGGAFLPCSSHPAFDRLAEDWLAILSLPIPAYDAIPHLVAVTGLNLILYQLDRAGEVLGSERASLVCEIVSPKKSVVRDLSADSYQSNNALPQQAMERFIRATTETSQWQTAITSDDAAIEVAELLKRAFDWPDPDDDDERSIPPEELIDRLVNKAAVRHKQHVGKVHMTWARAIGLSSRRSSRRVRYAPTDRLLKTLVVTCVAKRMEFKDFLATLAGRYGLIIGDHQARSFIDSGNADQEDFSDNARRLEERLASLGLLKRLSDSCAYVENPFQRGEAA</sequence>
<dbReference type="RefSeq" id="WP_128778783.1">
    <property type="nucleotide sequence ID" value="NZ_RYFI01000019.1"/>
</dbReference>
<evidence type="ECO:0000313" key="1">
    <source>
        <dbReference type="EMBL" id="RXF69954.1"/>
    </source>
</evidence>
<dbReference type="Pfam" id="PF26611">
    <property type="entry name" value="MAD7"/>
    <property type="match status" value="1"/>
</dbReference>
<keyword evidence="2" id="KW-1185">Reference proteome</keyword>
<evidence type="ECO:0000313" key="2">
    <source>
        <dbReference type="Proteomes" id="UP000289708"/>
    </source>
</evidence>
<protein>
    <submittedName>
        <fullName evidence="1">Uncharacterized protein</fullName>
    </submittedName>
</protein>